<dbReference type="KEGG" id="rca:Rcas_1020"/>
<dbReference type="CDD" id="cd05403">
    <property type="entry name" value="NT_KNTase_like"/>
    <property type="match status" value="1"/>
</dbReference>
<name>A7NI25_ROSCS</name>
<dbReference type="InterPro" id="IPR002934">
    <property type="entry name" value="Polymerase_NTP_transf_dom"/>
</dbReference>
<evidence type="ECO:0000259" key="1">
    <source>
        <dbReference type="Pfam" id="PF01909"/>
    </source>
</evidence>
<evidence type="ECO:0000313" key="2">
    <source>
        <dbReference type="EMBL" id="ABU57125.1"/>
    </source>
</evidence>
<dbReference type="Gene3D" id="3.30.460.10">
    <property type="entry name" value="Beta Polymerase, domain 2"/>
    <property type="match status" value="1"/>
</dbReference>
<dbReference type="OrthoDB" id="165051at2"/>
<dbReference type="EMBL" id="CP000804">
    <property type="protein sequence ID" value="ABU57125.1"/>
    <property type="molecule type" value="Genomic_DNA"/>
</dbReference>
<keyword evidence="3" id="KW-1185">Reference proteome</keyword>
<reference evidence="2 3" key="1">
    <citation type="submission" date="2007-08" db="EMBL/GenBank/DDBJ databases">
        <title>Complete sequence of Roseiflexus castenholzii DSM 13941.</title>
        <authorList>
            <consortium name="US DOE Joint Genome Institute"/>
            <person name="Copeland A."/>
            <person name="Lucas S."/>
            <person name="Lapidus A."/>
            <person name="Barry K."/>
            <person name="Glavina del Rio T."/>
            <person name="Dalin E."/>
            <person name="Tice H."/>
            <person name="Pitluck S."/>
            <person name="Thompson L.S."/>
            <person name="Brettin T."/>
            <person name="Bruce D."/>
            <person name="Detter J.C."/>
            <person name="Han C."/>
            <person name="Tapia R."/>
            <person name="Schmutz J."/>
            <person name="Larimer F."/>
            <person name="Land M."/>
            <person name="Hauser L."/>
            <person name="Kyrpides N."/>
            <person name="Mikhailova N."/>
            <person name="Bryant D.A."/>
            <person name="Hanada S."/>
            <person name="Tsukatani Y."/>
            <person name="Richardson P."/>
        </authorList>
    </citation>
    <scope>NUCLEOTIDE SEQUENCE [LARGE SCALE GENOMIC DNA]</scope>
    <source>
        <strain evidence="3">DSM 13941 / HLO8</strain>
    </source>
</reference>
<dbReference type="HOGENOM" id="CLU_130257_9_3_0"/>
<dbReference type="Pfam" id="PF01909">
    <property type="entry name" value="NTP_transf_2"/>
    <property type="match status" value="1"/>
</dbReference>
<organism evidence="2 3">
    <name type="scientific">Roseiflexus castenholzii (strain DSM 13941 / HLO8)</name>
    <dbReference type="NCBI Taxonomy" id="383372"/>
    <lineage>
        <taxon>Bacteria</taxon>
        <taxon>Bacillati</taxon>
        <taxon>Chloroflexota</taxon>
        <taxon>Chloroflexia</taxon>
        <taxon>Chloroflexales</taxon>
        <taxon>Roseiflexineae</taxon>
        <taxon>Roseiflexaceae</taxon>
        <taxon>Roseiflexus</taxon>
    </lineage>
</organism>
<dbReference type="Proteomes" id="UP000000263">
    <property type="component" value="Chromosome"/>
</dbReference>
<dbReference type="SUPFAM" id="SSF81301">
    <property type="entry name" value="Nucleotidyltransferase"/>
    <property type="match status" value="1"/>
</dbReference>
<proteinExistence type="predicted"/>
<evidence type="ECO:0000313" key="3">
    <source>
        <dbReference type="Proteomes" id="UP000000263"/>
    </source>
</evidence>
<dbReference type="PANTHER" id="PTHR37030">
    <property type="entry name" value="NUCLEOTIDYLTRANSFERASE"/>
    <property type="match status" value="1"/>
</dbReference>
<dbReference type="eggNOG" id="COG1708">
    <property type="taxonomic scope" value="Bacteria"/>
</dbReference>
<dbReference type="RefSeq" id="WP_012119555.1">
    <property type="nucleotide sequence ID" value="NC_009767.1"/>
</dbReference>
<dbReference type="AlphaFoldDB" id="A7NI25"/>
<dbReference type="STRING" id="383372.Rcas_1020"/>
<dbReference type="InterPro" id="IPR043519">
    <property type="entry name" value="NT_sf"/>
</dbReference>
<sequence length="106" mass="11911">MKPVDHIPEIVRRIVQVSNPVKIVLFGSHARNAAGPDSDLDLLVVLAHSDHPRQDSWRIRRALRRLLVSVDIVVATTEQVQRLAQTPGLIYRTALQEGTVLYERTG</sequence>
<protein>
    <submittedName>
        <fullName evidence="2">DNA polymerase beta domain protein region</fullName>
    </submittedName>
</protein>
<feature type="domain" description="Polymerase nucleotidyl transferase" evidence="1">
    <location>
        <begin position="7"/>
        <end position="78"/>
    </location>
</feature>
<accession>A7NI25</accession>
<dbReference type="PANTHER" id="PTHR37030:SF1">
    <property type="entry name" value="NUCLEOTIDYLTRANSFERASE"/>
    <property type="match status" value="1"/>
</dbReference>
<dbReference type="GO" id="GO:0016779">
    <property type="term" value="F:nucleotidyltransferase activity"/>
    <property type="evidence" value="ECO:0007669"/>
    <property type="project" value="InterPro"/>
</dbReference>
<gene>
    <name evidence="2" type="ordered locus">Rcas_1020</name>
</gene>